<dbReference type="EMBL" id="LHQQ01000002">
    <property type="protein sequence ID" value="KOS48783.1"/>
    <property type="molecule type" value="Genomic_DNA"/>
</dbReference>
<organism evidence="1 2">
    <name type="scientific">Penicillium nordicum</name>
    <dbReference type="NCBI Taxonomy" id="229535"/>
    <lineage>
        <taxon>Eukaryota</taxon>
        <taxon>Fungi</taxon>
        <taxon>Dikarya</taxon>
        <taxon>Ascomycota</taxon>
        <taxon>Pezizomycotina</taxon>
        <taxon>Eurotiomycetes</taxon>
        <taxon>Eurotiomycetidae</taxon>
        <taxon>Eurotiales</taxon>
        <taxon>Aspergillaceae</taxon>
        <taxon>Penicillium</taxon>
    </lineage>
</organism>
<accession>A0A0M9WKX2</accession>
<sequence length="69" mass="7924">MKLFISIQMLQEGGNEIGGEVVANERVMCRMAYLVARTWPSENELNEDASQIIRSKNVNFFFTLDLKLN</sequence>
<evidence type="ECO:0000313" key="1">
    <source>
        <dbReference type="EMBL" id="KOS48783.1"/>
    </source>
</evidence>
<dbReference type="Proteomes" id="UP000037696">
    <property type="component" value="Unassembled WGS sequence"/>
</dbReference>
<name>A0A0M9WKX2_9EURO</name>
<proteinExistence type="predicted"/>
<dbReference type="AlphaFoldDB" id="A0A0M9WKX2"/>
<keyword evidence="2" id="KW-1185">Reference proteome</keyword>
<comment type="caution">
    <text evidence="1">The sequence shown here is derived from an EMBL/GenBank/DDBJ whole genome shotgun (WGS) entry which is preliminary data.</text>
</comment>
<protein>
    <submittedName>
        <fullName evidence="1">Uncharacterized protein</fullName>
    </submittedName>
</protein>
<evidence type="ECO:0000313" key="2">
    <source>
        <dbReference type="Proteomes" id="UP000037696"/>
    </source>
</evidence>
<reference evidence="1 2" key="1">
    <citation type="submission" date="2015-08" db="EMBL/GenBank/DDBJ databases">
        <title>Genome sequencing of Penicillium nordicum.</title>
        <authorList>
            <person name="Nguyen H.D."/>
            <person name="Seifert K.A."/>
        </authorList>
    </citation>
    <scope>NUCLEOTIDE SEQUENCE [LARGE SCALE GENOMIC DNA]</scope>
    <source>
        <strain evidence="1 2">DAOMC 185683</strain>
    </source>
</reference>
<gene>
    <name evidence="1" type="ORF">ACN38_g269</name>
</gene>